<dbReference type="GO" id="GO:0008081">
    <property type="term" value="F:phosphoric diester hydrolase activity"/>
    <property type="evidence" value="ECO:0007669"/>
    <property type="project" value="InterPro"/>
</dbReference>
<dbReference type="PROSITE" id="PS51257">
    <property type="entry name" value="PROKAR_LIPOPROTEIN"/>
    <property type="match status" value="1"/>
</dbReference>
<evidence type="ECO:0000313" key="3">
    <source>
        <dbReference type="EMBL" id="XDQ80348.1"/>
    </source>
</evidence>
<dbReference type="InterPro" id="IPR030395">
    <property type="entry name" value="GP_PDE_dom"/>
</dbReference>
<dbReference type="PANTHER" id="PTHR46211:SF1">
    <property type="entry name" value="GLYCEROPHOSPHODIESTER PHOSPHODIESTERASE, CYTOPLASMIC"/>
    <property type="match status" value="1"/>
</dbReference>
<dbReference type="Pfam" id="PF03009">
    <property type="entry name" value="GDPD"/>
    <property type="match status" value="1"/>
</dbReference>
<feature type="chain" id="PRO_5044195279" evidence="1">
    <location>
        <begin position="27"/>
        <end position="288"/>
    </location>
</feature>
<keyword evidence="1" id="KW-0732">Signal</keyword>
<sequence length="288" mass="30270">MTASPRAAQTAALAALAFLVAGCAAAPVDGPVLRNRAQAAPPACDNPLVVGHRGSPRSAPENTMASFEAALDQGADWLETDVQTTRDGVPVLMHDPTVDRTTNGKGAVADLTAAQIAALRVTVGPGSPEPVPTLEQLLKRLSGSNATLLMEIKWQRTPEDVTRIARIAAASGAHVILYSFSADHLRRAHATAPNLPVVLIQGSAIAENPGDLPLHGLALETPLASAARIAAEHRAGREVYVWTVDDEESWQTMAARGADGVITDTPGKARHWSDTNCLPERRVSARGH</sequence>
<name>A0AB39TMP3_9ACTN</name>
<feature type="signal peptide" evidence="1">
    <location>
        <begin position="1"/>
        <end position="26"/>
    </location>
</feature>
<dbReference type="PROSITE" id="PS51704">
    <property type="entry name" value="GP_PDE"/>
    <property type="match status" value="1"/>
</dbReference>
<feature type="domain" description="GP-PDE" evidence="2">
    <location>
        <begin position="47"/>
        <end position="273"/>
    </location>
</feature>
<dbReference type="SUPFAM" id="SSF51695">
    <property type="entry name" value="PLC-like phosphodiesterases"/>
    <property type="match status" value="1"/>
</dbReference>
<dbReference type="GO" id="GO:0006629">
    <property type="term" value="P:lipid metabolic process"/>
    <property type="evidence" value="ECO:0007669"/>
    <property type="project" value="InterPro"/>
</dbReference>
<protein>
    <submittedName>
        <fullName evidence="3">Glycerophosphodiester phosphodiesterase</fullName>
    </submittedName>
</protein>
<organism evidence="3">
    <name type="scientific">Streptomyces sp. Y1</name>
    <dbReference type="NCBI Taxonomy" id="3238634"/>
    <lineage>
        <taxon>Bacteria</taxon>
        <taxon>Bacillati</taxon>
        <taxon>Actinomycetota</taxon>
        <taxon>Actinomycetes</taxon>
        <taxon>Kitasatosporales</taxon>
        <taxon>Streptomycetaceae</taxon>
        <taxon>Streptomyces</taxon>
    </lineage>
</organism>
<dbReference type="Gene3D" id="3.20.20.190">
    <property type="entry name" value="Phosphatidylinositol (PI) phosphodiesterase"/>
    <property type="match status" value="1"/>
</dbReference>
<dbReference type="AlphaFoldDB" id="A0AB39TMP3"/>
<evidence type="ECO:0000259" key="2">
    <source>
        <dbReference type="PROSITE" id="PS51704"/>
    </source>
</evidence>
<evidence type="ECO:0000256" key="1">
    <source>
        <dbReference type="SAM" id="SignalP"/>
    </source>
</evidence>
<reference evidence="3" key="1">
    <citation type="submission" date="2024-07" db="EMBL/GenBank/DDBJ databases">
        <authorList>
            <person name="Yu S.T."/>
        </authorList>
    </citation>
    <scope>NUCLEOTIDE SEQUENCE</scope>
    <source>
        <strain evidence="3">Y1</strain>
    </source>
</reference>
<dbReference type="EMBL" id="CP163445">
    <property type="protein sequence ID" value="XDQ80348.1"/>
    <property type="molecule type" value="Genomic_DNA"/>
</dbReference>
<gene>
    <name evidence="3" type="ORF">AB2U05_18695</name>
</gene>
<dbReference type="PANTHER" id="PTHR46211">
    <property type="entry name" value="GLYCEROPHOSPHORYL DIESTER PHOSPHODIESTERASE"/>
    <property type="match status" value="1"/>
</dbReference>
<accession>A0AB39TMP3</accession>
<dbReference type="RefSeq" id="WP_052706495.1">
    <property type="nucleotide sequence ID" value="NZ_CP163445.1"/>
</dbReference>
<dbReference type="InterPro" id="IPR017946">
    <property type="entry name" value="PLC-like_Pdiesterase_TIM-brl"/>
</dbReference>
<proteinExistence type="predicted"/>